<keyword evidence="3 5" id="KW-0067">ATP-binding</keyword>
<dbReference type="InterPro" id="IPR027417">
    <property type="entry name" value="P-loop_NTPase"/>
</dbReference>
<dbReference type="OrthoDB" id="9805856at2"/>
<dbReference type="PATRIC" id="fig|1227275.3.peg.15"/>
<organism evidence="5 6">
    <name type="scientific">Streptococcus sobrinus W1703</name>
    <dbReference type="NCBI Taxonomy" id="1227275"/>
    <lineage>
        <taxon>Bacteria</taxon>
        <taxon>Bacillati</taxon>
        <taxon>Bacillota</taxon>
        <taxon>Bacilli</taxon>
        <taxon>Lactobacillales</taxon>
        <taxon>Streptococcaceae</taxon>
        <taxon>Streptococcus</taxon>
    </lineage>
</organism>
<dbReference type="HOGENOM" id="CLU_000604_1_2_9"/>
<keyword evidence="2" id="KW-0547">Nucleotide-binding</keyword>
<dbReference type="Proteomes" id="UP000016617">
    <property type="component" value="Unassembled WGS sequence"/>
</dbReference>
<dbReference type="RefSeq" id="WP_021673881.1">
    <property type="nucleotide sequence ID" value="NZ_KI259709.1"/>
</dbReference>
<gene>
    <name evidence="5" type="ORF">HMPREF1557_00017</name>
</gene>
<name>U2KPJ7_9STRE</name>
<dbReference type="InterPro" id="IPR003593">
    <property type="entry name" value="AAA+_ATPase"/>
</dbReference>
<dbReference type="PANTHER" id="PTHR42711:SF17">
    <property type="entry name" value="ABC TRANSPORTER ATP-BINDING PROTEIN"/>
    <property type="match status" value="1"/>
</dbReference>
<dbReference type="InterPro" id="IPR017871">
    <property type="entry name" value="ABC_transporter-like_CS"/>
</dbReference>
<dbReference type="SUPFAM" id="SSF52540">
    <property type="entry name" value="P-loop containing nucleoside triphosphate hydrolases"/>
    <property type="match status" value="1"/>
</dbReference>
<dbReference type="PANTHER" id="PTHR42711">
    <property type="entry name" value="ABC TRANSPORTER ATP-BINDING PROTEIN"/>
    <property type="match status" value="1"/>
</dbReference>
<evidence type="ECO:0000256" key="1">
    <source>
        <dbReference type="ARBA" id="ARBA00022448"/>
    </source>
</evidence>
<evidence type="ECO:0000256" key="3">
    <source>
        <dbReference type="ARBA" id="ARBA00022840"/>
    </source>
</evidence>
<dbReference type="Gene3D" id="3.40.50.300">
    <property type="entry name" value="P-loop containing nucleotide triphosphate hydrolases"/>
    <property type="match status" value="1"/>
</dbReference>
<comment type="caution">
    <text evidence="5">The sequence shown here is derived from an EMBL/GenBank/DDBJ whole genome shotgun (WGS) entry which is preliminary data.</text>
</comment>
<proteinExistence type="predicted"/>
<keyword evidence="1" id="KW-0813">Transport</keyword>
<dbReference type="Pfam" id="PF00005">
    <property type="entry name" value="ABC_tran"/>
    <property type="match status" value="1"/>
</dbReference>
<evidence type="ECO:0000259" key="4">
    <source>
        <dbReference type="PROSITE" id="PS50893"/>
    </source>
</evidence>
<dbReference type="SMART" id="SM00382">
    <property type="entry name" value="AAA"/>
    <property type="match status" value="1"/>
</dbReference>
<evidence type="ECO:0000313" key="5">
    <source>
        <dbReference type="EMBL" id="ERJ79114.1"/>
    </source>
</evidence>
<accession>U2KPJ7</accession>
<dbReference type="InterPro" id="IPR003439">
    <property type="entry name" value="ABC_transporter-like_ATP-bd"/>
</dbReference>
<dbReference type="PROSITE" id="PS00211">
    <property type="entry name" value="ABC_TRANSPORTER_1"/>
    <property type="match status" value="1"/>
</dbReference>
<dbReference type="EMBL" id="AWVA01000004">
    <property type="protein sequence ID" value="ERJ79114.1"/>
    <property type="molecule type" value="Genomic_DNA"/>
</dbReference>
<reference evidence="5 6" key="1">
    <citation type="submission" date="2013-06" db="EMBL/GenBank/DDBJ databases">
        <authorList>
            <person name="Weinstock G."/>
            <person name="Sodergren E."/>
            <person name="Lobos E.A."/>
            <person name="Fulton L."/>
            <person name="Fulton R."/>
            <person name="Courtney L."/>
            <person name="Fronick C."/>
            <person name="O'Laughlin M."/>
            <person name="Godfrey J."/>
            <person name="Wilson R.M."/>
            <person name="Miner T."/>
            <person name="Farmer C."/>
            <person name="Delehaunty K."/>
            <person name="Cordes M."/>
            <person name="Minx P."/>
            <person name="Tomlinson C."/>
            <person name="Chen J."/>
            <person name="Wollam A."/>
            <person name="Pepin K.H."/>
            <person name="Bhonagiri V."/>
            <person name="Zhang X."/>
            <person name="Warren W."/>
            <person name="Mitreva M."/>
            <person name="Mardis E.R."/>
            <person name="Wilson R.K."/>
        </authorList>
    </citation>
    <scope>NUCLEOTIDE SEQUENCE [LARGE SCALE GENOMIC DNA]</scope>
    <source>
        <strain evidence="5 6">W1703</strain>
    </source>
</reference>
<protein>
    <submittedName>
        <fullName evidence="5">ABC transporter, ATP-binding protein</fullName>
    </submittedName>
</protein>
<evidence type="ECO:0000256" key="2">
    <source>
        <dbReference type="ARBA" id="ARBA00022741"/>
    </source>
</evidence>
<dbReference type="GO" id="GO:0016887">
    <property type="term" value="F:ATP hydrolysis activity"/>
    <property type="evidence" value="ECO:0007669"/>
    <property type="project" value="InterPro"/>
</dbReference>
<evidence type="ECO:0000313" key="6">
    <source>
        <dbReference type="Proteomes" id="UP000016617"/>
    </source>
</evidence>
<dbReference type="PROSITE" id="PS50893">
    <property type="entry name" value="ABC_TRANSPORTER_2"/>
    <property type="match status" value="1"/>
</dbReference>
<dbReference type="GO" id="GO:0005524">
    <property type="term" value="F:ATP binding"/>
    <property type="evidence" value="ECO:0007669"/>
    <property type="project" value="UniProtKB-KW"/>
</dbReference>
<dbReference type="CDD" id="cd03230">
    <property type="entry name" value="ABC_DR_subfamily_A"/>
    <property type="match status" value="1"/>
</dbReference>
<sequence>MFTLTNIEKTFGGTNKILQGISLSIEDGERIALLGSNGAGKTTLLKIISGQLKQNKGTINSKLDFQSEIGMMPQGDILIDDLKVKEIVNLKAYMNRLREKNIDSLLEKVDLNDQKDKFVSSLSGGQKRRLSLLLAILNNPKLIFLDEPTTGMDLESVDKFWELLKKQDVTSVIVTHDFNQIDKFFTRVLILKNGKIFADEKVEVIHQQGLTIEKFYRTINDKEI</sequence>
<dbReference type="AlphaFoldDB" id="U2KPJ7"/>
<dbReference type="InterPro" id="IPR050763">
    <property type="entry name" value="ABC_transporter_ATP-binding"/>
</dbReference>
<feature type="domain" description="ABC transporter" evidence="4">
    <location>
        <begin position="2"/>
        <end position="218"/>
    </location>
</feature>